<dbReference type="Proteomes" id="UP001187531">
    <property type="component" value="Unassembled WGS sequence"/>
</dbReference>
<evidence type="ECO:0000256" key="4">
    <source>
        <dbReference type="SAM" id="MobiDB-lite"/>
    </source>
</evidence>
<feature type="repeat" description="Pumilio" evidence="3">
    <location>
        <begin position="227"/>
        <end position="262"/>
    </location>
</feature>
<organism evidence="6 7">
    <name type="scientific">Artemia franciscana</name>
    <name type="common">Brine shrimp</name>
    <name type="synonym">Artemia sanfranciscana</name>
    <dbReference type="NCBI Taxonomy" id="6661"/>
    <lineage>
        <taxon>Eukaryota</taxon>
        <taxon>Metazoa</taxon>
        <taxon>Ecdysozoa</taxon>
        <taxon>Arthropoda</taxon>
        <taxon>Crustacea</taxon>
        <taxon>Branchiopoda</taxon>
        <taxon>Anostraca</taxon>
        <taxon>Artemiidae</taxon>
        <taxon>Artemia</taxon>
    </lineage>
</organism>
<protein>
    <recommendedName>
        <fullName evidence="5">PUM-HD domain-containing protein</fullName>
    </recommendedName>
</protein>
<feature type="repeat" description="Pumilio" evidence="3">
    <location>
        <begin position="408"/>
        <end position="444"/>
    </location>
</feature>
<dbReference type="InterPro" id="IPR012959">
    <property type="entry name" value="CPL_dom"/>
</dbReference>
<dbReference type="InterPro" id="IPR033133">
    <property type="entry name" value="PUM-HD"/>
</dbReference>
<dbReference type="PANTHER" id="PTHR13389:SF0">
    <property type="entry name" value="PUMILIO HOMOLOG 3"/>
    <property type="match status" value="1"/>
</dbReference>
<feature type="region of interest" description="Disordered" evidence="4">
    <location>
        <begin position="1"/>
        <end position="109"/>
    </location>
</feature>
<dbReference type="SMART" id="SM00025">
    <property type="entry name" value="Pumilio"/>
    <property type="match status" value="4"/>
</dbReference>
<dbReference type="Pfam" id="PF08144">
    <property type="entry name" value="CPL"/>
    <property type="match status" value="1"/>
</dbReference>
<dbReference type="InterPro" id="IPR040059">
    <property type="entry name" value="PUM3"/>
</dbReference>
<evidence type="ECO:0000256" key="2">
    <source>
        <dbReference type="ARBA" id="ARBA00022884"/>
    </source>
</evidence>
<dbReference type="GO" id="GO:0006417">
    <property type="term" value="P:regulation of translation"/>
    <property type="evidence" value="ECO:0007669"/>
    <property type="project" value="TreeGrafter"/>
</dbReference>
<dbReference type="PANTHER" id="PTHR13389">
    <property type="entry name" value="PUMILIO HOMOLOG 3"/>
    <property type="match status" value="1"/>
</dbReference>
<feature type="compositionally biased region" description="Basic and acidic residues" evidence="4">
    <location>
        <begin position="20"/>
        <end position="47"/>
    </location>
</feature>
<gene>
    <name evidence="6" type="ORF">QYM36_004017</name>
</gene>
<sequence>MMLTKRKAENPNFTGSENKILTEFEKSKAKRAKLETKTEKKDKDSKLKNSLLKVKKNTQIPDDSLIPKNRSITTKKGKDNKLQKRLPKVKKSAGIPNESKIPKNANTLGKKKLIKYGTKKKKSLPNGQKPDDVDWKEFKKAQKKLKEKRKEGSEPSRYQLSVKAKEVWEELRRDDTPEAKKAALCSNLYSTLRGNFNELIFAHDTVRVVECIVASAPLPIKQAVFDELKNNLMLIVKSKYAHFYILKVLRYGTKEQRQNVIQMFRGHVVSLLRHKIGSKVLETAYNDWANALERAEICQEFYGPEFKIFKEEGIYTLNDAVAKHPDKKVAFLNYLKEALEPVIEKGLFQHSVVHRLLFEYLSMCGEKEKEELIQSLRGACVEMLHTRDGARITMICLWHGTTKAILSEISSNIKEIAFHEHGRKVIMYLLAGRDTRYTHPQVIDILKQGDNNVHSKKELGVRHRELRDAISPSLLNSVVEDVEEWFSTNANILVLLDILEHCNGDLKPVHEAIAKTVCSLEKVEDKDKNQVLPVEHTGAHFLMKKLMQLDKKRHESGLSNLFTSTLLDQLTADVISTWISTNRGAFTLVLMLETEIPTIKDELGEKLATFKKALKKESTKGATVLLSKLSK</sequence>
<dbReference type="Gene3D" id="1.25.10.10">
    <property type="entry name" value="Leucine-rich Repeat Variant"/>
    <property type="match status" value="1"/>
</dbReference>
<dbReference type="GO" id="GO:0003729">
    <property type="term" value="F:mRNA binding"/>
    <property type="evidence" value="ECO:0007669"/>
    <property type="project" value="TreeGrafter"/>
</dbReference>
<dbReference type="AlphaFoldDB" id="A0AA88I5W4"/>
<name>A0AA88I5W4_ARTSF</name>
<proteinExistence type="predicted"/>
<dbReference type="EMBL" id="JAVRJZ010000006">
    <property type="protein sequence ID" value="KAK2721894.1"/>
    <property type="molecule type" value="Genomic_DNA"/>
</dbReference>
<dbReference type="PROSITE" id="PS50303">
    <property type="entry name" value="PUM_HD"/>
    <property type="match status" value="1"/>
</dbReference>
<feature type="domain" description="PUM-HD" evidence="5">
    <location>
        <begin position="163"/>
        <end position="538"/>
    </location>
</feature>
<evidence type="ECO:0000256" key="3">
    <source>
        <dbReference type="PROSITE-ProRule" id="PRU00317"/>
    </source>
</evidence>
<evidence type="ECO:0000259" key="5">
    <source>
        <dbReference type="PROSITE" id="PS50303"/>
    </source>
</evidence>
<dbReference type="InterPro" id="IPR016024">
    <property type="entry name" value="ARM-type_fold"/>
</dbReference>
<keyword evidence="2" id="KW-0694">RNA-binding</keyword>
<evidence type="ECO:0000256" key="1">
    <source>
        <dbReference type="ARBA" id="ARBA00022737"/>
    </source>
</evidence>
<keyword evidence="1" id="KW-0677">Repeat</keyword>
<dbReference type="PROSITE" id="PS50302">
    <property type="entry name" value="PUM"/>
    <property type="match status" value="2"/>
</dbReference>
<evidence type="ECO:0000313" key="7">
    <source>
        <dbReference type="Proteomes" id="UP001187531"/>
    </source>
</evidence>
<evidence type="ECO:0000313" key="6">
    <source>
        <dbReference type="EMBL" id="KAK2721894.1"/>
    </source>
</evidence>
<keyword evidence="7" id="KW-1185">Reference proteome</keyword>
<reference evidence="6" key="1">
    <citation type="submission" date="2023-07" db="EMBL/GenBank/DDBJ databases">
        <title>Chromosome-level genome assembly of Artemia franciscana.</title>
        <authorList>
            <person name="Jo E."/>
        </authorList>
    </citation>
    <scope>NUCLEOTIDE SEQUENCE</scope>
    <source>
        <tissue evidence="6">Whole body</tissue>
    </source>
</reference>
<comment type="caution">
    <text evidence="6">The sequence shown here is derived from an EMBL/GenBank/DDBJ whole genome shotgun (WGS) entry which is preliminary data.</text>
</comment>
<dbReference type="SUPFAM" id="SSF48371">
    <property type="entry name" value="ARM repeat"/>
    <property type="match status" value="1"/>
</dbReference>
<dbReference type="GO" id="GO:0005730">
    <property type="term" value="C:nucleolus"/>
    <property type="evidence" value="ECO:0007669"/>
    <property type="project" value="TreeGrafter"/>
</dbReference>
<accession>A0AA88I5W4</accession>
<dbReference type="InterPro" id="IPR011989">
    <property type="entry name" value="ARM-like"/>
</dbReference>
<dbReference type="InterPro" id="IPR001313">
    <property type="entry name" value="Pumilio_RNA-bd_rpt"/>
</dbReference>